<accession>A0AAX3BAK4</accession>
<dbReference type="InterPro" id="IPR036569">
    <property type="entry name" value="RpiB_LacA_LacB_sf"/>
</dbReference>
<name>A0AAX3BAK4_9SPIR</name>
<dbReference type="NCBIfam" id="TIGR01120">
    <property type="entry name" value="rpiB"/>
    <property type="match status" value="1"/>
</dbReference>
<feature type="binding site" evidence="4">
    <location>
        <position position="99"/>
    </location>
    <ligand>
        <name>D-ribulose 5-phosphate</name>
        <dbReference type="ChEBI" id="CHEBI:58121"/>
    </ligand>
</feature>
<protein>
    <submittedName>
        <fullName evidence="5">Ribose 5-phosphate isomerase B</fullName>
        <ecNumber evidence="5">5.3.1.6</ecNumber>
    </submittedName>
</protein>
<feature type="binding site" evidence="4">
    <location>
        <position position="136"/>
    </location>
    <ligand>
        <name>D-ribulose 5-phosphate</name>
        <dbReference type="ChEBI" id="CHEBI:58121"/>
    </ligand>
</feature>
<dbReference type="KEGG" id="taqu:KDW03_07230"/>
<keyword evidence="2 5" id="KW-0413">Isomerase</keyword>
<feature type="binding site" evidence="4">
    <location>
        <position position="109"/>
    </location>
    <ligand>
        <name>D-ribulose 5-phosphate</name>
        <dbReference type="ChEBI" id="CHEBI:58121"/>
    </ligand>
</feature>
<gene>
    <name evidence="5" type="primary">rpiB</name>
    <name evidence="5" type="ORF">KDW03_07230</name>
</gene>
<proteinExistence type="inferred from homology"/>
<dbReference type="EC" id="5.3.1.6" evidence="5"/>
<dbReference type="GO" id="GO:0004751">
    <property type="term" value="F:ribose-5-phosphate isomerase activity"/>
    <property type="evidence" value="ECO:0007669"/>
    <property type="project" value="UniProtKB-EC"/>
</dbReference>
<dbReference type="EMBL" id="CP073355">
    <property type="protein sequence ID" value="URA09291.1"/>
    <property type="molecule type" value="Genomic_DNA"/>
</dbReference>
<dbReference type="InterPro" id="IPR003500">
    <property type="entry name" value="RpiB_LacA_LacB"/>
</dbReference>
<dbReference type="InterPro" id="IPR004785">
    <property type="entry name" value="RpiB"/>
</dbReference>
<reference evidence="5" key="2">
    <citation type="submission" date="2022-06" db="EMBL/GenBank/DDBJ databases">
        <title>Thermospira aquatica gen. nov., sp. nov.</title>
        <authorList>
            <person name="Ben Ali Gam Z."/>
            <person name="Labat M."/>
        </authorList>
    </citation>
    <scope>NUCLEOTIDE SEQUENCE</scope>
    <source>
        <strain evidence="5">F1F22</strain>
    </source>
</reference>
<feature type="binding site" evidence="4">
    <location>
        <begin position="8"/>
        <end position="9"/>
    </location>
    <ligand>
        <name>D-ribulose 5-phosphate</name>
        <dbReference type="ChEBI" id="CHEBI:58121"/>
    </ligand>
</feature>
<dbReference type="PANTHER" id="PTHR30345">
    <property type="entry name" value="RIBOSE-5-PHOSPHATE ISOMERASE B"/>
    <property type="match status" value="1"/>
</dbReference>
<feature type="active site" description="Proton donor" evidence="3">
    <location>
        <position position="98"/>
    </location>
</feature>
<sequence>MKIAMASDHAAYQLKEHIKIYLQKKGYDVVDFGTHSEESMDYPDTIKLAARAVARKDAEYGIVLCGSGIGASIVANKIRGIRAALCLDAYSAEYSRRHNDANVMVLGGRRTPPDEAEKLVDIWLSTAFEGGRHVRRVEKIHQIEDEECHD</sequence>
<evidence type="ECO:0000313" key="6">
    <source>
        <dbReference type="Proteomes" id="UP001056539"/>
    </source>
</evidence>
<feature type="binding site" evidence="4">
    <location>
        <begin position="66"/>
        <end position="70"/>
    </location>
    <ligand>
        <name>D-ribulose 5-phosphate</name>
        <dbReference type="ChEBI" id="CHEBI:58121"/>
    </ligand>
</feature>
<evidence type="ECO:0000256" key="3">
    <source>
        <dbReference type="PIRSR" id="PIRSR005384-1"/>
    </source>
</evidence>
<feature type="binding site" evidence="4">
    <location>
        <position position="132"/>
    </location>
    <ligand>
        <name>D-ribulose 5-phosphate</name>
        <dbReference type="ChEBI" id="CHEBI:58121"/>
    </ligand>
</feature>
<evidence type="ECO:0000256" key="4">
    <source>
        <dbReference type="PIRSR" id="PIRSR005384-2"/>
    </source>
</evidence>
<feature type="active site" description="Proton acceptor" evidence="3">
    <location>
        <position position="65"/>
    </location>
</feature>
<dbReference type="Proteomes" id="UP001056539">
    <property type="component" value="Chromosome"/>
</dbReference>
<organism evidence="5 6">
    <name type="scientific">Thermospira aquatica</name>
    <dbReference type="NCBI Taxonomy" id="2828656"/>
    <lineage>
        <taxon>Bacteria</taxon>
        <taxon>Pseudomonadati</taxon>
        <taxon>Spirochaetota</taxon>
        <taxon>Spirochaetia</taxon>
        <taxon>Brevinematales</taxon>
        <taxon>Thermospiraceae</taxon>
        <taxon>Thermospira</taxon>
    </lineage>
</organism>
<evidence type="ECO:0000313" key="5">
    <source>
        <dbReference type="EMBL" id="URA09291.1"/>
    </source>
</evidence>
<dbReference type="GO" id="GO:0009052">
    <property type="term" value="P:pentose-phosphate shunt, non-oxidative branch"/>
    <property type="evidence" value="ECO:0007669"/>
    <property type="project" value="TreeGrafter"/>
</dbReference>
<dbReference type="GO" id="GO:0019316">
    <property type="term" value="P:D-allose catabolic process"/>
    <property type="evidence" value="ECO:0007669"/>
    <property type="project" value="TreeGrafter"/>
</dbReference>
<dbReference type="RefSeq" id="WP_271434419.1">
    <property type="nucleotide sequence ID" value="NZ_CP073355.1"/>
</dbReference>
<dbReference type="AlphaFoldDB" id="A0AAX3BAK4"/>
<dbReference type="PIRSF" id="PIRSF005384">
    <property type="entry name" value="RpiB_LacA_B"/>
    <property type="match status" value="1"/>
</dbReference>
<keyword evidence="6" id="KW-1185">Reference proteome</keyword>
<dbReference type="SUPFAM" id="SSF89623">
    <property type="entry name" value="Ribose/Galactose isomerase RpiB/AlsB"/>
    <property type="match status" value="1"/>
</dbReference>
<comment type="similarity">
    <text evidence="1">Belongs to the LacAB/RpiB family.</text>
</comment>
<dbReference type="Pfam" id="PF02502">
    <property type="entry name" value="LacAB_rpiB"/>
    <property type="match status" value="1"/>
</dbReference>
<evidence type="ECO:0000256" key="1">
    <source>
        <dbReference type="ARBA" id="ARBA00008754"/>
    </source>
</evidence>
<dbReference type="NCBIfam" id="NF004051">
    <property type="entry name" value="PRK05571.1"/>
    <property type="match status" value="1"/>
</dbReference>
<dbReference type="NCBIfam" id="TIGR00689">
    <property type="entry name" value="rpiB_lacA_lacB"/>
    <property type="match status" value="1"/>
</dbReference>
<dbReference type="PANTHER" id="PTHR30345:SF0">
    <property type="entry name" value="DNA DAMAGE-REPAIR_TOLERATION PROTEIN DRT102"/>
    <property type="match status" value="1"/>
</dbReference>
<reference evidence="5" key="1">
    <citation type="submission" date="2021-04" db="EMBL/GenBank/DDBJ databases">
        <authorList>
            <person name="Postec A."/>
        </authorList>
    </citation>
    <scope>NUCLEOTIDE SEQUENCE</scope>
    <source>
        <strain evidence="5">F1F22</strain>
    </source>
</reference>
<evidence type="ECO:0000256" key="2">
    <source>
        <dbReference type="ARBA" id="ARBA00023235"/>
    </source>
</evidence>
<dbReference type="Gene3D" id="3.40.1400.10">
    <property type="entry name" value="Sugar-phosphate isomerase, RpiB/LacA/LacB"/>
    <property type="match status" value="1"/>
</dbReference>